<reference evidence="10 11" key="1">
    <citation type="submission" date="2019-11" db="EMBL/GenBank/DDBJ databases">
        <title>Genome sequences of 17 halophilic strains isolated from different environments.</title>
        <authorList>
            <person name="Furrow R.E."/>
        </authorList>
    </citation>
    <scope>NUCLEOTIDE SEQUENCE [LARGE SCALE GENOMIC DNA]</scope>
    <source>
        <strain evidence="10 11">22511_23_Filter</strain>
    </source>
</reference>
<dbReference type="InterPro" id="IPR036457">
    <property type="entry name" value="PPM-type-like_dom_sf"/>
</dbReference>
<evidence type="ECO:0000256" key="3">
    <source>
        <dbReference type="ARBA" id="ARBA00022723"/>
    </source>
</evidence>
<dbReference type="GO" id="GO:0004722">
    <property type="term" value="F:protein serine/threonine phosphatase activity"/>
    <property type="evidence" value="ECO:0007669"/>
    <property type="project" value="UniProtKB-EC"/>
</dbReference>
<evidence type="ECO:0000256" key="4">
    <source>
        <dbReference type="ARBA" id="ARBA00022801"/>
    </source>
</evidence>
<comment type="cofactor">
    <cofactor evidence="1">
        <name>Mn(2+)</name>
        <dbReference type="ChEBI" id="CHEBI:29035"/>
    </cofactor>
</comment>
<dbReference type="Pfam" id="PF13672">
    <property type="entry name" value="PP2C_2"/>
    <property type="match status" value="1"/>
</dbReference>
<name>A0A845DP06_9BACI</name>
<protein>
    <recommendedName>
        <fullName evidence="2">protein-serine/threonine phosphatase</fullName>
        <ecNumber evidence="2">3.1.3.16</ecNumber>
    </recommendedName>
</protein>
<dbReference type="AlphaFoldDB" id="A0A845DP06"/>
<dbReference type="InterPro" id="IPR001932">
    <property type="entry name" value="PPM-type_phosphatase-like_dom"/>
</dbReference>
<dbReference type="EMBL" id="WMET01000001">
    <property type="protein sequence ID" value="MYL19133.1"/>
    <property type="molecule type" value="Genomic_DNA"/>
</dbReference>
<dbReference type="SMART" id="SM00331">
    <property type="entry name" value="PP2C_SIG"/>
    <property type="match status" value="1"/>
</dbReference>
<evidence type="ECO:0000256" key="6">
    <source>
        <dbReference type="ARBA" id="ARBA00023211"/>
    </source>
</evidence>
<accession>A0A845DP06</accession>
<dbReference type="RefSeq" id="WP_160835551.1">
    <property type="nucleotide sequence ID" value="NZ_WMET01000001.1"/>
</dbReference>
<dbReference type="SUPFAM" id="SSF81606">
    <property type="entry name" value="PP2C-like"/>
    <property type="match status" value="1"/>
</dbReference>
<dbReference type="Gene3D" id="3.60.40.10">
    <property type="entry name" value="PPM-type phosphatase domain"/>
    <property type="match status" value="1"/>
</dbReference>
<dbReference type="FunFam" id="3.60.40.10:FF:000002">
    <property type="entry name" value="Serine/threonine phosphatase stp"/>
    <property type="match status" value="1"/>
</dbReference>
<evidence type="ECO:0000256" key="2">
    <source>
        <dbReference type="ARBA" id="ARBA00013081"/>
    </source>
</evidence>
<comment type="catalytic activity">
    <reaction evidence="8">
        <text>O-phospho-L-threonyl-[protein] + H2O = L-threonyl-[protein] + phosphate</text>
        <dbReference type="Rhea" id="RHEA:47004"/>
        <dbReference type="Rhea" id="RHEA-COMP:11060"/>
        <dbReference type="Rhea" id="RHEA-COMP:11605"/>
        <dbReference type="ChEBI" id="CHEBI:15377"/>
        <dbReference type="ChEBI" id="CHEBI:30013"/>
        <dbReference type="ChEBI" id="CHEBI:43474"/>
        <dbReference type="ChEBI" id="CHEBI:61977"/>
        <dbReference type="EC" id="3.1.3.16"/>
    </reaction>
</comment>
<dbReference type="SMART" id="SM00332">
    <property type="entry name" value="PP2Cc"/>
    <property type="match status" value="1"/>
</dbReference>
<dbReference type="PROSITE" id="PS51746">
    <property type="entry name" value="PPM_2"/>
    <property type="match status" value="1"/>
</dbReference>
<proteinExistence type="predicted"/>
<sequence>MIEYYLTDQGRVRAHNEDAGGVFRNQAGQVLAVTADGMGGHQAGDVASRMAVDVLHNEWEQSDEFHTPSGAEEWMKETIRAANNEIKTYASEHEECAGMGTTIVAAICTEQFVSIAHVGDSRCYLANAYGFKAVTEDHSLVNELVRSGQITEEQAEHHPRKNVLLKALGTEYDLFPDVQSMEWDPDNRLLLCTDGLTNKVSFDELSCLKDHEGDWGGFAHSLVERANERGGEDNITLAIVHHLPPQGEKEGVD</sequence>
<evidence type="ECO:0000313" key="11">
    <source>
        <dbReference type="Proteomes" id="UP000460949"/>
    </source>
</evidence>
<dbReference type="EC" id="3.1.3.16" evidence="2"/>
<evidence type="ECO:0000259" key="9">
    <source>
        <dbReference type="PROSITE" id="PS51746"/>
    </source>
</evidence>
<keyword evidence="6" id="KW-0464">Manganese</keyword>
<evidence type="ECO:0000256" key="1">
    <source>
        <dbReference type="ARBA" id="ARBA00001936"/>
    </source>
</evidence>
<evidence type="ECO:0000313" key="10">
    <source>
        <dbReference type="EMBL" id="MYL19133.1"/>
    </source>
</evidence>
<dbReference type="GO" id="GO:0046872">
    <property type="term" value="F:metal ion binding"/>
    <property type="evidence" value="ECO:0007669"/>
    <property type="project" value="UniProtKB-KW"/>
</dbReference>
<evidence type="ECO:0000256" key="7">
    <source>
        <dbReference type="ARBA" id="ARBA00047761"/>
    </source>
</evidence>
<dbReference type="CDD" id="cd00143">
    <property type="entry name" value="PP2Cc"/>
    <property type="match status" value="1"/>
</dbReference>
<comment type="catalytic activity">
    <reaction evidence="7">
        <text>O-phospho-L-seryl-[protein] + H2O = L-seryl-[protein] + phosphate</text>
        <dbReference type="Rhea" id="RHEA:20629"/>
        <dbReference type="Rhea" id="RHEA-COMP:9863"/>
        <dbReference type="Rhea" id="RHEA-COMP:11604"/>
        <dbReference type="ChEBI" id="CHEBI:15377"/>
        <dbReference type="ChEBI" id="CHEBI:29999"/>
        <dbReference type="ChEBI" id="CHEBI:43474"/>
        <dbReference type="ChEBI" id="CHEBI:83421"/>
        <dbReference type="EC" id="3.1.3.16"/>
    </reaction>
</comment>
<dbReference type="InterPro" id="IPR015655">
    <property type="entry name" value="PP2C"/>
</dbReference>
<comment type="caution">
    <text evidence="10">The sequence shown here is derived from an EMBL/GenBank/DDBJ whole genome shotgun (WGS) entry which is preliminary data.</text>
</comment>
<evidence type="ECO:0000256" key="8">
    <source>
        <dbReference type="ARBA" id="ARBA00048336"/>
    </source>
</evidence>
<dbReference type="PANTHER" id="PTHR47992">
    <property type="entry name" value="PROTEIN PHOSPHATASE"/>
    <property type="match status" value="1"/>
</dbReference>
<keyword evidence="5" id="KW-0904">Protein phosphatase</keyword>
<organism evidence="10 11">
    <name type="scientific">Halobacillus litoralis</name>
    <dbReference type="NCBI Taxonomy" id="45668"/>
    <lineage>
        <taxon>Bacteria</taxon>
        <taxon>Bacillati</taxon>
        <taxon>Bacillota</taxon>
        <taxon>Bacilli</taxon>
        <taxon>Bacillales</taxon>
        <taxon>Bacillaceae</taxon>
        <taxon>Halobacillus</taxon>
    </lineage>
</organism>
<dbReference type="NCBIfam" id="NF033484">
    <property type="entry name" value="Stp1_PP2C_phos"/>
    <property type="match status" value="1"/>
</dbReference>
<keyword evidence="3" id="KW-0479">Metal-binding</keyword>
<evidence type="ECO:0000256" key="5">
    <source>
        <dbReference type="ARBA" id="ARBA00022912"/>
    </source>
</evidence>
<feature type="domain" description="PPM-type phosphatase" evidence="9">
    <location>
        <begin position="2"/>
        <end position="242"/>
    </location>
</feature>
<dbReference type="Proteomes" id="UP000460949">
    <property type="component" value="Unassembled WGS sequence"/>
</dbReference>
<keyword evidence="4" id="KW-0378">Hydrolase</keyword>
<gene>
    <name evidence="10" type="ORF">GLW04_04475</name>
</gene>